<sequence length="289" mass="31317">MLEHISLSLLLIFTFFGVLFITGHHMKLCESIPQMTSMVIAMALSMSFGLFTGYIAGVLFSGDLFFSTSLGMIVGITIGFLSGLPAGLLTVIEGVFSGMMGGMMGAMLGEMINSSDQELLLKILFFICFSTILLLLGLIQAQTNRKRNFTNPLLTIVLYGVVFISINSLSPFFPSHTVPSPVNKEIVVEAGDFSFTPSDVTIGVGEKVDLSLVNRGKHEHDLEIINLSTSDMTAGEHSHDSSNQNVHLHTKVGKRQTVSFVAAEPGTYQFICTLSGHKEAGMFGTFKVM</sequence>
<dbReference type="Gene3D" id="2.60.40.420">
    <property type="entry name" value="Cupredoxins - blue copper proteins"/>
    <property type="match status" value="1"/>
</dbReference>
<organism evidence="5 6">
    <name type="scientific">Halobacillus campisalis</name>
    <dbReference type="NCBI Taxonomy" id="435909"/>
    <lineage>
        <taxon>Bacteria</taxon>
        <taxon>Bacillati</taxon>
        <taxon>Bacillota</taxon>
        <taxon>Bacilli</taxon>
        <taxon>Bacillales</taxon>
        <taxon>Bacillaceae</taxon>
        <taxon>Halobacillus</taxon>
    </lineage>
</organism>
<gene>
    <name evidence="5" type="ORF">ACFQMN_00055</name>
</gene>
<evidence type="ECO:0000313" key="5">
    <source>
        <dbReference type="EMBL" id="MFC7319271.1"/>
    </source>
</evidence>
<feature type="domain" description="Blue (type 1) copper" evidence="4">
    <location>
        <begin position="185"/>
        <end position="288"/>
    </location>
</feature>
<dbReference type="SUPFAM" id="SSF49503">
    <property type="entry name" value="Cupredoxins"/>
    <property type="match status" value="1"/>
</dbReference>
<keyword evidence="3" id="KW-0812">Transmembrane</keyword>
<dbReference type="Proteomes" id="UP001596494">
    <property type="component" value="Unassembled WGS sequence"/>
</dbReference>
<dbReference type="PANTHER" id="PTHR38439:SF3">
    <property type="entry name" value="COPPER-RESISTANT CUPROPROTEIN COPI"/>
    <property type="match status" value="1"/>
</dbReference>
<comment type="caution">
    <text evidence="5">The sequence shown here is derived from an EMBL/GenBank/DDBJ whole genome shotgun (WGS) entry which is preliminary data.</text>
</comment>
<accession>A0ABW2JXR0</accession>
<evidence type="ECO:0000256" key="2">
    <source>
        <dbReference type="ARBA" id="ARBA00023008"/>
    </source>
</evidence>
<dbReference type="EMBL" id="JBHTBY010000001">
    <property type="protein sequence ID" value="MFC7319271.1"/>
    <property type="molecule type" value="Genomic_DNA"/>
</dbReference>
<feature type="transmembrane region" description="Helical" evidence="3">
    <location>
        <begin position="6"/>
        <end position="26"/>
    </location>
</feature>
<evidence type="ECO:0000256" key="3">
    <source>
        <dbReference type="SAM" id="Phobius"/>
    </source>
</evidence>
<evidence type="ECO:0000256" key="1">
    <source>
        <dbReference type="ARBA" id="ARBA00022723"/>
    </source>
</evidence>
<keyword evidence="2" id="KW-0186">Copper</keyword>
<feature type="transmembrane region" description="Helical" evidence="3">
    <location>
        <begin position="153"/>
        <end position="173"/>
    </location>
</feature>
<dbReference type="InterPro" id="IPR008972">
    <property type="entry name" value="Cupredoxin"/>
</dbReference>
<evidence type="ECO:0000259" key="4">
    <source>
        <dbReference type="Pfam" id="PF00127"/>
    </source>
</evidence>
<keyword evidence="6" id="KW-1185">Reference proteome</keyword>
<dbReference type="InterPro" id="IPR033138">
    <property type="entry name" value="Cu_oxidase_CS"/>
</dbReference>
<dbReference type="PANTHER" id="PTHR38439">
    <property type="entry name" value="AURACYANIN-B"/>
    <property type="match status" value="1"/>
</dbReference>
<dbReference type="InterPro" id="IPR050845">
    <property type="entry name" value="Cu-binding_ET"/>
</dbReference>
<evidence type="ECO:0000313" key="6">
    <source>
        <dbReference type="Proteomes" id="UP001596494"/>
    </source>
</evidence>
<dbReference type="Pfam" id="PF00127">
    <property type="entry name" value="Copper-bind"/>
    <property type="match status" value="1"/>
</dbReference>
<dbReference type="InterPro" id="IPR000923">
    <property type="entry name" value="BlueCu_1"/>
</dbReference>
<dbReference type="PROSITE" id="PS00079">
    <property type="entry name" value="MULTICOPPER_OXIDASE1"/>
    <property type="match status" value="1"/>
</dbReference>
<keyword evidence="1" id="KW-0479">Metal-binding</keyword>
<feature type="transmembrane region" description="Helical" evidence="3">
    <location>
        <begin position="119"/>
        <end position="141"/>
    </location>
</feature>
<dbReference type="RefSeq" id="WP_289216042.1">
    <property type="nucleotide sequence ID" value="NZ_JAPVRC010000005.1"/>
</dbReference>
<protein>
    <submittedName>
        <fullName evidence="5">Plastocyanin/azurin family copper-binding protein</fullName>
    </submittedName>
</protein>
<keyword evidence="3" id="KW-0472">Membrane</keyword>
<keyword evidence="3" id="KW-1133">Transmembrane helix</keyword>
<feature type="transmembrane region" description="Helical" evidence="3">
    <location>
        <begin position="38"/>
        <end position="58"/>
    </location>
</feature>
<reference evidence="6" key="1">
    <citation type="journal article" date="2019" name="Int. J. Syst. Evol. Microbiol.">
        <title>The Global Catalogue of Microorganisms (GCM) 10K type strain sequencing project: providing services to taxonomists for standard genome sequencing and annotation.</title>
        <authorList>
            <consortium name="The Broad Institute Genomics Platform"/>
            <consortium name="The Broad Institute Genome Sequencing Center for Infectious Disease"/>
            <person name="Wu L."/>
            <person name="Ma J."/>
        </authorList>
    </citation>
    <scope>NUCLEOTIDE SEQUENCE [LARGE SCALE GENOMIC DNA]</scope>
    <source>
        <strain evidence="6">CCUG 73951</strain>
    </source>
</reference>
<proteinExistence type="predicted"/>
<name>A0ABW2JXR0_9BACI</name>